<dbReference type="GO" id="GO:0000976">
    <property type="term" value="F:transcription cis-regulatory region binding"/>
    <property type="evidence" value="ECO:0007669"/>
    <property type="project" value="TreeGrafter"/>
</dbReference>
<keyword evidence="5" id="KW-1185">Reference proteome</keyword>
<protein>
    <submittedName>
        <fullName evidence="4">TetR family transcriptional regulator</fullName>
    </submittedName>
</protein>
<dbReference type="AlphaFoldDB" id="A0A4R6PXZ8"/>
<feature type="domain" description="HTH tetR-type" evidence="3">
    <location>
        <begin position="39"/>
        <end position="99"/>
    </location>
</feature>
<dbReference type="Proteomes" id="UP000295087">
    <property type="component" value="Unassembled WGS sequence"/>
</dbReference>
<dbReference type="InterPro" id="IPR009057">
    <property type="entry name" value="Homeodomain-like_sf"/>
</dbReference>
<evidence type="ECO:0000313" key="4">
    <source>
        <dbReference type="EMBL" id="TDP43283.1"/>
    </source>
</evidence>
<proteinExistence type="predicted"/>
<feature type="DNA-binding region" description="H-T-H motif" evidence="2">
    <location>
        <begin position="62"/>
        <end position="81"/>
    </location>
</feature>
<dbReference type="InterPro" id="IPR036271">
    <property type="entry name" value="Tet_transcr_reg_TetR-rel_C_sf"/>
</dbReference>
<dbReference type="SUPFAM" id="SSF46689">
    <property type="entry name" value="Homeodomain-like"/>
    <property type="match status" value="1"/>
</dbReference>
<dbReference type="GO" id="GO:0003700">
    <property type="term" value="F:DNA-binding transcription factor activity"/>
    <property type="evidence" value="ECO:0007669"/>
    <property type="project" value="TreeGrafter"/>
</dbReference>
<evidence type="ECO:0000256" key="1">
    <source>
        <dbReference type="ARBA" id="ARBA00023125"/>
    </source>
</evidence>
<evidence type="ECO:0000256" key="2">
    <source>
        <dbReference type="PROSITE-ProRule" id="PRU00335"/>
    </source>
</evidence>
<dbReference type="EMBL" id="SNXK01000001">
    <property type="protein sequence ID" value="TDP43283.1"/>
    <property type="molecule type" value="Genomic_DNA"/>
</dbReference>
<dbReference type="Gene3D" id="1.10.357.10">
    <property type="entry name" value="Tetracycline Repressor, domain 2"/>
    <property type="match status" value="1"/>
</dbReference>
<dbReference type="SUPFAM" id="SSF48498">
    <property type="entry name" value="Tetracyclin repressor-like, C-terminal domain"/>
    <property type="match status" value="1"/>
</dbReference>
<organism evidence="4 5">
    <name type="scientific">Nocardia ignorata</name>
    <dbReference type="NCBI Taxonomy" id="145285"/>
    <lineage>
        <taxon>Bacteria</taxon>
        <taxon>Bacillati</taxon>
        <taxon>Actinomycetota</taxon>
        <taxon>Actinomycetes</taxon>
        <taxon>Mycobacteriales</taxon>
        <taxon>Nocardiaceae</taxon>
        <taxon>Nocardia</taxon>
    </lineage>
</organism>
<name>A0A4R6PXZ8_NOCIG</name>
<dbReference type="PRINTS" id="PR00455">
    <property type="entry name" value="HTHTETR"/>
</dbReference>
<dbReference type="PANTHER" id="PTHR30055">
    <property type="entry name" value="HTH-TYPE TRANSCRIPTIONAL REGULATOR RUTR"/>
    <property type="match status" value="1"/>
</dbReference>
<evidence type="ECO:0000259" key="3">
    <source>
        <dbReference type="PROSITE" id="PS50977"/>
    </source>
</evidence>
<comment type="caution">
    <text evidence="4">The sequence shown here is derived from an EMBL/GenBank/DDBJ whole genome shotgun (WGS) entry which is preliminary data.</text>
</comment>
<dbReference type="InterPro" id="IPR001647">
    <property type="entry name" value="HTH_TetR"/>
</dbReference>
<reference evidence="4 5" key="1">
    <citation type="submission" date="2019-03" db="EMBL/GenBank/DDBJ databases">
        <title>Genomic Encyclopedia of Type Strains, Phase IV (KMG-IV): sequencing the most valuable type-strain genomes for metagenomic binning, comparative biology and taxonomic classification.</title>
        <authorList>
            <person name="Goeker M."/>
        </authorList>
    </citation>
    <scope>NUCLEOTIDE SEQUENCE [LARGE SCALE GENOMIC DNA]</scope>
    <source>
        <strain evidence="4 5">DSM 44496</strain>
    </source>
</reference>
<dbReference type="PROSITE" id="PS50977">
    <property type="entry name" value="HTH_TETR_2"/>
    <property type="match status" value="1"/>
</dbReference>
<accession>A0A4R6PXZ8</accession>
<sequence length="227" mass="25033">MERPGIHRNVCVIRSFRYFGEVTTADRRYGGRTVVARKAERRQRFLEAATRIFAERGYATCSLAEVCAAAGLSKRQFYEEFETREDVLVAAYDRIQDDAAAAVAAALAELTTPNDPELALHAGFRAYLESLGSDPYRAQVALIEVVGVSDRMENHRRSRRHAWSVLIGSALVDIGVRLRGDAELTTALLTGAVTGVAHEWLLRESRPPVSELVDLLTGAALALVDFD</sequence>
<dbReference type="Pfam" id="PF00440">
    <property type="entry name" value="TetR_N"/>
    <property type="match status" value="1"/>
</dbReference>
<dbReference type="PANTHER" id="PTHR30055:SF226">
    <property type="entry name" value="HTH-TYPE TRANSCRIPTIONAL REGULATOR PKSA"/>
    <property type="match status" value="1"/>
</dbReference>
<evidence type="ECO:0000313" key="5">
    <source>
        <dbReference type="Proteomes" id="UP000295087"/>
    </source>
</evidence>
<gene>
    <name evidence="4" type="ORF">DFR75_1012405</name>
</gene>
<dbReference type="InterPro" id="IPR050109">
    <property type="entry name" value="HTH-type_TetR-like_transc_reg"/>
</dbReference>
<keyword evidence="1 2" id="KW-0238">DNA-binding</keyword>